<evidence type="ECO:0000313" key="3">
    <source>
        <dbReference type="EMBL" id="EAU81113.2"/>
    </source>
</evidence>
<feature type="coiled-coil region" evidence="1">
    <location>
        <begin position="168"/>
        <end position="202"/>
    </location>
</feature>
<dbReference type="GeneID" id="6017356"/>
<dbReference type="KEGG" id="cci:CC1G_09755"/>
<evidence type="ECO:0000256" key="2">
    <source>
        <dbReference type="SAM" id="MobiDB-lite"/>
    </source>
</evidence>
<name>A8PE13_COPC7</name>
<dbReference type="AlphaFoldDB" id="A8PE13"/>
<dbReference type="Proteomes" id="UP000001861">
    <property type="component" value="Unassembled WGS sequence"/>
</dbReference>
<gene>
    <name evidence="3" type="ORF">CC1G_09755</name>
</gene>
<feature type="coiled-coil region" evidence="1">
    <location>
        <begin position="76"/>
        <end position="128"/>
    </location>
</feature>
<proteinExistence type="predicted"/>
<keyword evidence="1" id="KW-0175">Coiled coil</keyword>
<feature type="compositionally biased region" description="Polar residues" evidence="2">
    <location>
        <begin position="456"/>
        <end position="468"/>
    </location>
</feature>
<dbReference type="RefSeq" id="XP_001840704.2">
    <property type="nucleotide sequence ID" value="XM_001840652.2"/>
</dbReference>
<evidence type="ECO:0000313" key="4">
    <source>
        <dbReference type="Proteomes" id="UP000001861"/>
    </source>
</evidence>
<dbReference type="VEuPathDB" id="FungiDB:CC1G_09755"/>
<comment type="caution">
    <text evidence="3">The sequence shown here is derived from an EMBL/GenBank/DDBJ whole genome shotgun (WGS) entry which is preliminary data.</text>
</comment>
<dbReference type="InParanoid" id="A8PE13"/>
<feature type="region of interest" description="Disordered" evidence="2">
    <location>
        <begin position="456"/>
        <end position="483"/>
    </location>
</feature>
<dbReference type="HOGENOM" id="CLU_550957_0_0_1"/>
<dbReference type="EMBL" id="AACS02000007">
    <property type="protein sequence ID" value="EAU81113.2"/>
    <property type="molecule type" value="Genomic_DNA"/>
</dbReference>
<accession>A8PE13</accession>
<protein>
    <submittedName>
        <fullName evidence="3">Uncharacterized protein</fullName>
    </submittedName>
</protein>
<sequence>MSGTSTTFPSAVVQEVNHLVDNRVEDIRQAQSDQQEGIDALKVTSTAYGRQLDKLKESVASRFHPSSRCHWYQYTLSARDKEVKELKSKVQALSKDLESNVEDLQGCVSEIKKQLSQHKDELKASQMSFRSRLEKIYDHLRKLTGVAKYAYAMKQTLGRHENEISQNAEIHVEQLEELRQLVLELTEQSQQAEHRRVELEHERSQVDRLLQWLFQRQPMQSERGSPLAAELGYSVPSSSNGGLGWKDWGWCPWLSYQDVEVGYSTDASETTMQGEPTRGYIAKEALLSVLKGCRPSRVVSSLTITIPAVILASCAVFLFNSKQQNPTPIFPTLETVPFDWSLNDPSNCDTPDATTQAIELASTIAPEEIRGQYSVDRRSRAETIVSTVIMTGQGPTSPMAHYDVVTTRSIEIVSTAETSRPVVLEESSETEAIAVESTTSVLDDLVATEALEAVSTATRGNSETSWTSVERRTRGANGGPRSRLRRHRKILSLHT</sequence>
<organism evidence="3 4">
    <name type="scientific">Coprinopsis cinerea (strain Okayama-7 / 130 / ATCC MYA-4618 / FGSC 9003)</name>
    <name type="common">Inky cap fungus</name>
    <name type="synonym">Hormographiella aspergillata</name>
    <dbReference type="NCBI Taxonomy" id="240176"/>
    <lineage>
        <taxon>Eukaryota</taxon>
        <taxon>Fungi</taxon>
        <taxon>Dikarya</taxon>
        <taxon>Basidiomycota</taxon>
        <taxon>Agaricomycotina</taxon>
        <taxon>Agaricomycetes</taxon>
        <taxon>Agaricomycetidae</taxon>
        <taxon>Agaricales</taxon>
        <taxon>Agaricineae</taxon>
        <taxon>Psathyrellaceae</taxon>
        <taxon>Coprinopsis</taxon>
    </lineage>
</organism>
<keyword evidence="4" id="KW-1185">Reference proteome</keyword>
<evidence type="ECO:0000256" key="1">
    <source>
        <dbReference type="SAM" id="Coils"/>
    </source>
</evidence>
<reference evidence="3 4" key="1">
    <citation type="journal article" date="2010" name="Proc. Natl. Acad. Sci. U.S.A.">
        <title>Insights into evolution of multicellular fungi from the assembled chromosomes of the mushroom Coprinopsis cinerea (Coprinus cinereus).</title>
        <authorList>
            <person name="Stajich J.E."/>
            <person name="Wilke S.K."/>
            <person name="Ahren D."/>
            <person name="Au C.H."/>
            <person name="Birren B.W."/>
            <person name="Borodovsky M."/>
            <person name="Burns C."/>
            <person name="Canback B."/>
            <person name="Casselton L.A."/>
            <person name="Cheng C.K."/>
            <person name="Deng J."/>
            <person name="Dietrich F.S."/>
            <person name="Fargo D.C."/>
            <person name="Farman M.L."/>
            <person name="Gathman A.C."/>
            <person name="Goldberg J."/>
            <person name="Guigo R."/>
            <person name="Hoegger P.J."/>
            <person name="Hooker J.B."/>
            <person name="Huggins A."/>
            <person name="James T.Y."/>
            <person name="Kamada T."/>
            <person name="Kilaru S."/>
            <person name="Kodira C."/>
            <person name="Kues U."/>
            <person name="Kupfer D."/>
            <person name="Kwan H.S."/>
            <person name="Lomsadze A."/>
            <person name="Li W."/>
            <person name="Lilly W.W."/>
            <person name="Ma L.J."/>
            <person name="Mackey A.J."/>
            <person name="Manning G."/>
            <person name="Martin F."/>
            <person name="Muraguchi H."/>
            <person name="Natvig D.O."/>
            <person name="Palmerini H."/>
            <person name="Ramesh M.A."/>
            <person name="Rehmeyer C.J."/>
            <person name="Roe B.A."/>
            <person name="Shenoy N."/>
            <person name="Stanke M."/>
            <person name="Ter-Hovhannisyan V."/>
            <person name="Tunlid A."/>
            <person name="Velagapudi R."/>
            <person name="Vision T.J."/>
            <person name="Zeng Q."/>
            <person name="Zolan M.E."/>
            <person name="Pukkila P.J."/>
        </authorList>
    </citation>
    <scope>NUCLEOTIDE SEQUENCE [LARGE SCALE GENOMIC DNA]</scope>
    <source>
        <strain evidence="4">Okayama-7 / 130 / ATCC MYA-4618 / FGSC 9003</strain>
    </source>
</reference>